<comment type="caution">
    <text evidence="1">The sequence shown here is derived from an EMBL/GenBank/DDBJ whole genome shotgun (WGS) entry which is preliminary data.</text>
</comment>
<dbReference type="EMBL" id="JAMZIH010005158">
    <property type="protein sequence ID" value="KAJ1675875.1"/>
    <property type="molecule type" value="Genomic_DNA"/>
</dbReference>
<protein>
    <submittedName>
        <fullName evidence="1">Uncharacterized protein</fullName>
    </submittedName>
</protein>
<evidence type="ECO:0000313" key="1">
    <source>
        <dbReference type="EMBL" id="KAJ1675875.1"/>
    </source>
</evidence>
<keyword evidence="2" id="KW-1185">Reference proteome</keyword>
<name>A0ACC1HGY1_9FUNG</name>
<dbReference type="Proteomes" id="UP001145114">
    <property type="component" value="Unassembled WGS sequence"/>
</dbReference>
<gene>
    <name evidence="1" type="ORF">EV182_000407</name>
</gene>
<proteinExistence type="predicted"/>
<organism evidence="1 2">
    <name type="scientific">Spiromyces aspiralis</name>
    <dbReference type="NCBI Taxonomy" id="68401"/>
    <lineage>
        <taxon>Eukaryota</taxon>
        <taxon>Fungi</taxon>
        <taxon>Fungi incertae sedis</taxon>
        <taxon>Zoopagomycota</taxon>
        <taxon>Kickxellomycotina</taxon>
        <taxon>Kickxellomycetes</taxon>
        <taxon>Kickxellales</taxon>
        <taxon>Kickxellaceae</taxon>
        <taxon>Spiromyces</taxon>
    </lineage>
</organism>
<accession>A0ACC1HGY1</accession>
<reference evidence="1" key="1">
    <citation type="submission" date="2022-06" db="EMBL/GenBank/DDBJ databases">
        <title>Phylogenomic reconstructions and comparative analyses of Kickxellomycotina fungi.</title>
        <authorList>
            <person name="Reynolds N.K."/>
            <person name="Stajich J.E."/>
            <person name="Barry K."/>
            <person name="Grigoriev I.V."/>
            <person name="Crous P."/>
            <person name="Smith M.E."/>
        </authorList>
    </citation>
    <scope>NUCLEOTIDE SEQUENCE</scope>
    <source>
        <strain evidence="1">RSA 2271</strain>
    </source>
</reference>
<evidence type="ECO:0000313" key="2">
    <source>
        <dbReference type="Proteomes" id="UP001145114"/>
    </source>
</evidence>
<sequence>MSTPPQDPNSSKQRPCSGSCSHSDCDSLDQNAAHTDIGGSPFDEYSSALLRMIPQQCTLGGTDAGEANRGQSPLSRATRSCDESAPHSAPTTLDAWSPAELHRGRPSGAEGNRIPKRVSTGLPDVAPSMAPLPPLLSRNQTVPSNGRDRGSRPVSMALALHSNFNGKLLRRRRQNVPGEGSESNSVAMLVPGSGGDYEERLSVTDGTLSRPTKPVGISRPTGIERDAETDAEVLESEIAPLLRSSDATAERAGTAGVPMTIRGEQMEGTAVGIIWPLTMMLERLAERTARLRCRITGLLTEPQIKVLKATIAYGVASLFAFVPFLRSWLGDPSFMSPHLVVNATIWFHAAKTRSGLTEGAVVGLIWLVTAVCVSYISLGITEYLHEQYVDTTPLPSHRHGHGSGNESVGALDNHRMPGYWDTHPLAKASKVASLTLMFAITWVVAFFKANSNRPSVKTAAAIANVTIYIVFCREMPLVNYQVALKHSGSPAAGLSRNALGNGNGEGDETEPDWPFPSDKVTLGESVGQKAIHTLVALCVGILISCTVGWWVAHRTAADQLRKQLCKTFSSLSDLVEQLSRPFIVSHDEVGGDGLGAAMPKLLGKTKSEGLRATLRGHRKQTLSLRDSLEAMLLEPSETYMWCHRGDISRLVRRLDGLSIQLCSMGSGIELQHGLWNRHANTAPASGDGQQEAATRTMLLVMNRMSGPIAMLAASCQKSIKRLHDLLDTSLAPQSAKSKSENIPAVALAAINQQVATIRDEMNQAMREFEMQYETAIDAITEGIFTHSSSNTSPLASSSPEAPSATSHSSSHSRQQQQQRIGDIMKSAKANSPPPSALTPAEEQLFVVFFFVFGLREFATQLYKTLPYVRLACQPLPPRSRLIRAALSKPQFLMHRLRQGIRWARHLAQGLVHTGATTALESQQELNSFDPKALHNPRPQNRWQQFGYRLWKFGVWLRQPNVRFAFKCAILITLLGIPAFYSWDSYVWFRTYRGEWMLISASAILVPTVGASSLTGIYRILGNCAGGAFAYVVYETSQGNSLIAYTMSVLFSIPCYHLMLNTGYPRIGQLMLVTYGVILINKWISTDDEKVGIGQLAISRTVSVSLGVTAGLLFTIYIWPYEARVRLRQAISLWLLSASVLYDRLWRLGWSSYAIRGEAAVVASTPSGCAEDPAADPLDVPITPAPRDVGSGSGGEQQEANKEPISTVREYLQMEVYLQQALTEIGGLLSDTQNEPRLKGPLPIEHYRNVLTACQRLLDAMVSARWSMLPISTSLTSVQELYDIDMGDQHSYLDHTATGSLQWTPASELSLGLYERGINSSSVVTTPGVDSYGARMPYGPSPSTPFTSMSARRLTVGSDIMSSYLDLPLVYASSTMTDTRKLQSVPHDVHRFGRYHYPNKSFPQSSVVATSNNNSVPTSGMPTVDRTTHPNSPAIRAHQATANNSNNTPHQSLVNVSSSMGPAIDGAGYDDLDINYNLIGAKIYYELLLPTAREREQLDGLVTLSLYVLASALILKMPLPPLLPPVTTAYEQLTDHIQKLIIPKMTQELEDITSTTDNDDNDEVHQGNEGAVESVISRKRYVFYYTHVLLAGEIVRELDCLGQEMQKLYGCLNPSRYPATP</sequence>